<keyword evidence="2" id="KW-1185">Reference proteome</keyword>
<accession>A0ACB0JTY2</accession>
<organism evidence="1 2">
    <name type="scientific">Trifolium pratense</name>
    <name type="common">Red clover</name>
    <dbReference type="NCBI Taxonomy" id="57577"/>
    <lineage>
        <taxon>Eukaryota</taxon>
        <taxon>Viridiplantae</taxon>
        <taxon>Streptophyta</taxon>
        <taxon>Embryophyta</taxon>
        <taxon>Tracheophyta</taxon>
        <taxon>Spermatophyta</taxon>
        <taxon>Magnoliopsida</taxon>
        <taxon>eudicotyledons</taxon>
        <taxon>Gunneridae</taxon>
        <taxon>Pentapetalae</taxon>
        <taxon>rosids</taxon>
        <taxon>fabids</taxon>
        <taxon>Fabales</taxon>
        <taxon>Fabaceae</taxon>
        <taxon>Papilionoideae</taxon>
        <taxon>50 kb inversion clade</taxon>
        <taxon>NPAAA clade</taxon>
        <taxon>Hologalegina</taxon>
        <taxon>IRL clade</taxon>
        <taxon>Trifolieae</taxon>
        <taxon>Trifolium</taxon>
    </lineage>
</organism>
<evidence type="ECO:0000313" key="2">
    <source>
        <dbReference type="Proteomes" id="UP001177021"/>
    </source>
</evidence>
<name>A0ACB0JTY2_TRIPR</name>
<reference evidence="1" key="1">
    <citation type="submission" date="2023-10" db="EMBL/GenBank/DDBJ databases">
        <authorList>
            <person name="Rodriguez Cubillos JULIANA M."/>
            <person name="De Vega J."/>
        </authorList>
    </citation>
    <scope>NUCLEOTIDE SEQUENCE</scope>
</reference>
<dbReference type="Proteomes" id="UP001177021">
    <property type="component" value="Unassembled WGS sequence"/>
</dbReference>
<evidence type="ECO:0000313" key="1">
    <source>
        <dbReference type="EMBL" id="CAJ2647065.1"/>
    </source>
</evidence>
<sequence>MATLQDLGVSAAINILSAFAFLLAFALLRIQPINDRVYFPKWYISGGRSNPRSSGNFVGKFVNLNVKTYLTFLNWMPQALRMSETEIINHAGLDSAVFLRIYTLGLKMFLPVTIVALLILIPVNVSSGTLFFLRKELVVSDIDKLSISNVPPKSLRFFVHIGLEYMFTIWICFLLYKEYDNIALMRLHFLASQRRRAEQFTVVVRNVPHISGHSVSDSVDGFFQTNHPDHYIGHQAVYNANRFAKFVRKRDRFQNWLDYYRLKFQRNPDKRPTMKTGCLGLWGRKVDAIEYYDQHIKELDKLMTLERQKIIKDPKSILPVAFLSFNSRWGASVCAQTQQSKNPTLWLTDWAPEPRDIYWRNLAIPFVSLTVRKLIITLSVFALVFFYMIPIAFVQSLANLDGLERVAPFLRPVIELKFIKSFLQGFLPGLALKIFLYILPTVLMIMSKIEGYIALSTLERKTAAKYYYFMLVNVFLGSIITGTAFEQLHAFLHQSPTQIPRTIGVSIPMKATFFMTYIMVDGWAGIAGEILRLKPLVIYHLKNVFIVKTERDRGKAMDPGSVDYPETLPSLQLYFLLGIVYAVVTPILLPFILVFFAFAYLVYRHQIINVYNQQYESAAAFWPQVHSRIIASLIISQLLLLGLLSTKKAARSTPLLVLLPILTFAFHKYCKNRFEPAFRKYPVEEAMAKDVLEKTTEPDLNIKAYLADSYLHPILRSFEVEEEELVELETVQVRVDKLETHHVASQTRSESSSPSPPHDVHHQHSPPHHVHQHQPSPPHYNDYPLPPEYYYHHTSPPHYNYQYQDQP</sequence>
<proteinExistence type="predicted"/>
<protein>
    <submittedName>
        <fullName evidence="1">Uncharacterized protein</fullName>
    </submittedName>
</protein>
<gene>
    <name evidence="1" type="ORF">MILVUS5_LOCUS15660</name>
</gene>
<comment type="caution">
    <text evidence="1">The sequence shown here is derived from an EMBL/GenBank/DDBJ whole genome shotgun (WGS) entry which is preliminary data.</text>
</comment>
<dbReference type="EMBL" id="CASHSV030000109">
    <property type="protein sequence ID" value="CAJ2647065.1"/>
    <property type="molecule type" value="Genomic_DNA"/>
</dbReference>